<evidence type="ECO:0000259" key="5">
    <source>
        <dbReference type="PROSITE" id="PS51670"/>
    </source>
</evidence>
<dbReference type="InterPro" id="IPR018244">
    <property type="entry name" value="Allrgn_V5/Tpx1_CS"/>
</dbReference>
<dbReference type="InterPro" id="IPR042076">
    <property type="entry name" value="Crisp-like_dom"/>
</dbReference>
<dbReference type="PRINTS" id="PR00837">
    <property type="entry name" value="V5TPXLIKE"/>
</dbReference>
<dbReference type="AlphaFoldDB" id="A0A0P7VFC6"/>
<feature type="non-terminal residue" evidence="6">
    <location>
        <position position="1"/>
    </location>
</feature>
<comment type="caution">
    <text evidence="3">Lacks conserved residue(s) required for the propagation of feature annotation.</text>
</comment>
<evidence type="ECO:0000313" key="7">
    <source>
        <dbReference type="Proteomes" id="UP000034805"/>
    </source>
</evidence>
<organism evidence="6 7">
    <name type="scientific">Scleropages formosus</name>
    <name type="common">Asian bonytongue</name>
    <name type="synonym">Osteoglossum formosum</name>
    <dbReference type="NCBI Taxonomy" id="113540"/>
    <lineage>
        <taxon>Eukaryota</taxon>
        <taxon>Metazoa</taxon>
        <taxon>Chordata</taxon>
        <taxon>Craniata</taxon>
        <taxon>Vertebrata</taxon>
        <taxon>Euteleostomi</taxon>
        <taxon>Actinopterygii</taxon>
        <taxon>Neopterygii</taxon>
        <taxon>Teleostei</taxon>
        <taxon>Osteoglossocephala</taxon>
        <taxon>Osteoglossomorpha</taxon>
        <taxon>Osteoglossiformes</taxon>
        <taxon>Osteoglossidae</taxon>
        <taxon>Scleropages</taxon>
    </lineage>
</organism>
<reference evidence="6 7" key="1">
    <citation type="submission" date="2015-08" db="EMBL/GenBank/DDBJ databases">
        <title>The genome of the Asian arowana (Scleropages formosus).</title>
        <authorList>
            <person name="Tan M.H."/>
            <person name="Gan H.M."/>
            <person name="Croft L.J."/>
            <person name="Austin C.M."/>
        </authorList>
    </citation>
    <scope>NUCLEOTIDE SEQUENCE [LARGE SCALE GENOMIC DNA]</scope>
    <source>
        <strain evidence="6">Aro1</strain>
    </source>
</reference>
<feature type="compositionally biased region" description="Basic and acidic residues" evidence="4">
    <location>
        <begin position="1"/>
        <end position="10"/>
    </location>
</feature>
<keyword evidence="2 3" id="KW-1015">Disulfide bond</keyword>
<dbReference type="STRING" id="113540.ENSSFOP00015052688"/>
<dbReference type="InterPro" id="IPR003582">
    <property type="entry name" value="ShKT_dom"/>
</dbReference>
<dbReference type="Gene3D" id="1.10.10.740">
    <property type="entry name" value="Crisp domain"/>
    <property type="match status" value="1"/>
</dbReference>
<feature type="region of interest" description="Disordered" evidence="4">
    <location>
        <begin position="1"/>
        <end position="25"/>
    </location>
</feature>
<evidence type="ECO:0000256" key="3">
    <source>
        <dbReference type="PROSITE-ProRule" id="PRU01005"/>
    </source>
</evidence>
<accession>A0A0P7VFC6</accession>
<dbReference type="InterPro" id="IPR001283">
    <property type="entry name" value="CRISP-related"/>
</dbReference>
<dbReference type="PROSITE" id="PS51670">
    <property type="entry name" value="SHKT"/>
    <property type="match status" value="1"/>
</dbReference>
<dbReference type="Pfam" id="PF00188">
    <property type="entry name" value="CAP"/>
    <property type="match status" value="1"/>
</dbReference>
<dbReference type="InterPro" id="IPR013871">
    <property type="entry name" value="Cysteine_rich_secretory"/>
</dbReference>
<name>A0A0P7VFC6_SCLFO</name>
<dbReference type="SMART" id="SM00198">
    <property type="entry name" value="SCP"/>
    <property type="match status" value="1"/>
</dbReference>
<feature type="disulfide bond" evidence="3">
    <location>
        <begin position="246"/>
        <end position="264"/>
    </location>
</feature>
<protein>
    <submittedName>
        <fullName evidence="6">Cysteine-rich venom protein ablomin-like</fullName>
    </submittedName>
</protein>
<dbReference type="FunFam" id="1.10.10.740:FF:000001">
    <property type="entry name" value="Cysteine-rich secretory protein 2"/>
    <property type="match status" value="1"/>
</dbReference>
<dbReference type="SUPFAM" id="SSF57546">
    <property type="entry name" value="Crisp domain-like"/>
    <property type="match status" value="1"/>
</dbReference>
<dbReference type="Proteomes" id="UP000034805">
    <property type="component" value="Unassembled WGS sequence"/>
</dbReference>
<dbReference type="Gene3D" id="3.40.33.10">
    <property type="entry name" value="CAP"/>
    <property type="match status" value="1"/>
</dbReference>
<comment type="caution">
    <text evidence="6">The sequence shown here is derived from an EMBL/GenBank/DDBJ whole genome shotgun (WGS) entry which is preliminary data.</text>
</comment>
<gene>
    <name evidence="6" type="ORF">Z043_106763</name>
</gene>
<dbReference type="GO" id="GO:0005576">
    <property type="term" value="C:extracellular region"/>
    <property type="evidence" value="ECO:0007669"/>
    <property type="project" value="InterPro"/>
</dbReference>
<evidence type="ECO:0000256" key="1">
    <source>
        <dbReference type="ARBA" id="ARBA00009923"/>
    </source>
</evidence>
<evidence type="ECO:0000313" key="6">
    <source>
        <dbReference type="EMBL" id="KPP74108.1"/>
    </source>
</evidence>
<comment type="similarity">
    <text evidence="1">Belongs to the CRISP family.</text>
</comment>
<dbReference type="Pfam" id="PF08562">
    <property type="entry name" value="Crisp"/>
    <property type="match status" value="1"/>
</dbReference>
<dbReference type="InterPro" id="IPR035940">
    <property type="entry name" value="CAP_sf"/>
</dbReference>
<feature type="disulfide bond" evidence="3">
    <location>
        <begin position="255"/>
        <end position="268"/>
    </location>
</feature>
<evidence type="ECO:0000256" key="2">
    <source>
        <dbReference type="ARBA" id="ARBA00023157"/>
    </source>
</evidence>
<evidence type="ECO:0000256" key="4">
    <source>
        <dbReference type="SAM" id="MobiDB-lite"/>
    </source>
</evidence>
<dbReference type="InterPro" id="IPR014044">
    <property type="entry name" value="CAP_dom"/>
</dbReference>
<dbReference type="PROSITE" id="PS01010">
    <property type="entry name" value="CRISP_2"/>
    <property type="match status" value="1"/>
</dbReference>
<dbReference type="SUPFAM" id="SSF55797">
    <property type="entry name" value="PR-1-like"/>
    <property type="match status" value="1"/>
</dbReference>
<sequence length="280" mass="31130">QISWKRDEGNVVRSDLPGDSTPPLPLGPGEEPACFCEISRRKMFMSSVYILTLLQVCLVFGELVEISPENATVQQQIVDLHNAFRRAVEPTASNMLMMSWSEEVAASAQKWVSQCALCHGPPSSRMVWDYQCGENLFLSDSIMAWSDVVGAWHSEVKNYQYPSGSKNGGQIGHYTQVVWYGSYKVGCGVAACENSIYFYGCQYFRAGNFRGVPPYTAGPPCGECPNNCEDKLCTNPCPYTDKYRNCPQMMQEAGCGNTFVKAWCPALCECQNKIKPVARK</sequence>
<dbReference type="FunFam" id="3.40.33.10:FF:000005">
    <property type="entry name" value="Cysteine-rich secretory protein 2"/>
    <property type="match status" value="1"/>
</dbReference>
<dbReference type="PANTHER" id="PTHR10334">
    <property type="entry name" value="CYSTEINE-RICH SECRETORY PROTEIN-RELATED"/>
    <property type="match status" value="1"/>
</dbReference>
<dbReference type="EMBL" id="JARO02001899">
    <property type="protein sequence ID" value="KPP74108.1"/>
    <property type="molecule type" value="Genomic_DNA"/>
</dbReference>
<dbReference type="PROSITE" id="PS01009">
    <property type="entry name" value="CRISP_1"/>
    <property type="match status" value="1"/>
</dbReference>
<proteinExistence type="inferred from homology"/>
<feature type="domain" description="ShKT" evidence="5">
    <location>
        <begin position="237"/>
        <end position="270"/>
    </location>
</feature>